<gene>
    <name evidence="1" type="ORF">ACFS1K_02100</name>
</gene>
<evidence type="ECO:0000313" key="1">
    <source>
        <dbReference type="EMBL" id="MFD2788549.1"/>
    </source>
</evidence>
<dbReference type="SUPFAM" id="SSF117074">
    <property type="entry name" value="Hypothetical protein PA1324"/>
    <property type="match status" value="1"/>
</dbReference>
<protein>
    <recommendedName>
        <fullName evidence="3">SD-repeat containing protein B domain-containing protein</fullName>
    </recommendedName>
</protein>
<accession>A0ABW5VCA9</accession>
<proteinExistence type="predicted"/>
<dbReference type="InterPro" id="IPR013783">
    <property type="entry name" value="Ig-like_fold"/>
</dbReference>
<evidence type="ECO:0008006" key="3">
    <source>
        <dbReference type="Google" id="ProtNLM"/>
    </source>
</evidence>
<sequence length="934" mass="105596">MNPQTPIATTIYRKTTPFLVIVLLNLSFIYGQDSREIEAYFEVDSVAIVKGATFINFFVVKNTGSSEITVQDLAPQEKYPGLLFYPKATFSLTPGEEKRLPLKFIANLDFMKMSSNKVAFSFSYTSSTTSKNVATSFNIKKEDDRSIAIYPFSRENHLNPALPESSILLFVQNRGYSKRSIRLDFQSLPEGLEITPKQQTISLEGLEKRMVEIKVAPRKQNVLFPDYNIQVNATDLMDNKNVGSSHIQLVVLSSNRQIARGMDAVRGNNFAEINYNQNSSGFNYLQLRGNTEFAATENLYGRFNLNTDYYPQDGLYNLYDTWLELEHKTAVVRIGNVQGSDYDFSVSGRGGKIATALGAHSEVEVLALENNYSLYGTYFPQTEGAKMAGAKYSFGNPKAFNGKLSYIFEHDPRLSIDTQVANLASSFSLSEQHNFRVEAGLSQEKGILNKDENTGATAELNYDTSIGNWNFQSLNSYATKSYAGLSRGSYFFNQRIGREFSGSKRAFLLYQSSQVEPEYLSNQQSQNQPGGFASYPKYFHSTEAVKLGYQFSVQNWNFLFSPQIEQQKSENNLMARGLLSYRLHTNIGTTFGDHGINISAEYSNSKEDSSVDWFNSLRATLSYRFNGFSLNGTAQWNPTTVNDFNSYYNTDQEFVNYNLYSSYNFQVLSGSLSGSVSAGANYSELYQNLSKNISGNLEYKISTNWSTTGYFNYSDYESIQSYGYSGYNYQFRVGVKKYFTVATSMGNHKVSLQLFEDANFNGLLDSGERVLANEVVKLDKYVALTDKNGKLTFQNVPQGTYKLEVNQSAGARLMMDPMIMVSRNVNLKVGLVKNIRVTGKLTEIRQVYDFKETTVTGIVVYAKSEEGLVHTAVVNQNSEFEFFLKDGKYDIYIENDKYSYINPKQTIVVKNTDYTESLLFEYKKKDTEIKVKKF</sequence>
<keyword evidence="2" id="KW-1185">Reference proteome</keyword>
<dbReference type="EMBL" id="JBHUOK010000004">
    <property type="protein sequence ID" value="MFD2788549.1"/>
    <property type="molecule type" value="Genomic_DNA"/>
</dbReference>
<organism evidence="1 2">
    <name type="scientific">Arenibacter antarcticus</name>
    <dbReference type="NCBI Taxonomy" id="2040469"/>
    <lineage>
        <taxon>Bacteria</taxon>
        <taxon>Pseudomonadati</taxon>
        <taxon>Bacteroidota</taxon>
        <taxon>Flavobacteriia</taxon>
        <taxon>Flavobacteriales</taxon>
        <taxon>Flavobacteriaceae</taxon>
        <taxon>Arenibacter</taxon>
    </lineage>
</organism>
<dbReference type="Proteomes" id="UP001597532">
    <property type="component" value="Unassembled WGS sequence"/>
</dbReference>
<comment type="caution">
    <text evidence="1">The sequence shown here is derived from an EMBL/GenBank/DDBJ whole genome shotgun (WGS) entry which is preliminary data.</text>
</comment>
<dbReference type="Gene3D" id="2.60.40.10">
    <property type="entry name" value="Immunoglobulins"/>
    <property type="match status" value="1"/>
</dbReference>
<name>A0ABW5VCA9_9FLAO</name>
<dbReference type="RefSeq" id="WP_251807052.1">
    <property type="nucleotide sequence ID" value="NZ_CP166679.1"/>
</dbReference>
<evidence type="ECO:0000313" key="2">
    <source>
        <dbReference type="Proteomes" id="UP001597532"/>
    </source>
</evidence>
<reference evidence="2" key="1">
    <citation type="journal article" date="2019" name="Int. J. Syst. Evol. Microbiol.">
        <title>The Global Catalogue of Microorganisms (GCM) 10K type strain sequencing project: providing services to taxonomists for standard genome sequencing and annotation.</title>
        <authorList>
            <consortium name="The Broad Institute Genomics Platform"/>
            <consortium name="The Broad Institute Genome Sequencing Center for Infectious Disease"/>
            <person name="Wu L."/>
            <person name="Ma J."/>
        </authorList>
    </citation>
    <scope>NUCLEOTIDE SEQUENCE [LARGE SCALE GENOMIC DNA]</scope>
    <source>
        <strain evidence="2">KCTC 52924</strain>
    </source>
</reference>